<dbReference type="STRING" id="229920.ADM99_06255"/>
<evidence type="ECO:0000313" key="4">
    <source>
        <dbReference type="Proteomes" id="UP000050430"/>
    </source>
</evidence>
<evidence type="ECO:0000313" key="3">
    <source>
        <dbReference type="EMBL" id="KPL72686.1"/>
    </source>
</evidence>
<sequence>MPSEYPRVPVETLYSFMRDVFIGCGVPVDDAATCADVLITSDRRGIESHGIGRLKLYFDRIRKGIQQPTTNFEIIRETPTTAVVDGHHGMGQVIGVRSMELAIAKAQKFGMGSVAVRNSTHFGIAGYYPLMAIKAGMIGMAFTNARPSIAPTFGVQPMLGTNPIAFGAPTDEDCPFLFDGATSITQRGKFEVLARKGQPARPGWAINDRGETITDAEQVLQGFARDAAALLPLGGAGEDLAGYKGYDLATIVEILSASLQQGKFLWDLSGIAPDGKTQPNYLGHFFMAIQIEAFCPLADFKHSTGEIIRQLRASRKAPGQNRIFTAGEKEYYSEIETAKTGIAIVPNLQKDILEMQQALHLDQYKFPF</sequence>
<dbReference type="RefSeq" id="WP_062421246.1">
    <property type="nucleotide sequence ID" value="NZ_BBYA01000008.1"/>
</dbReference>
<reference evidence="3 4" key="1">
    <citation type="submission" date="2015-07" db="EMBL/GenBank/DDBJ databases">
        <title>Genome sequence of Leptolinea tardivitalis DSM 16556.</title>
        <authorList>
            <person name="Hemp J."/>
            <person name="Ward L.M."/>
            <person name="Pace L.A."/>
            <person name="Fischer W.W."/>
        </authorList>
    </citation>
    <scope>NUCLEOTIDE SEQUENCE [LARGE SCALE GENOMIC DNA]</scope>
    <source>
        <strain evidence="3 4">YMTK-2</strain>
    </source>
</reference>
<dbReference type="InterPro" id="IPR003767">
    <property type="entry name" value="Malate/L-lactate_DH-like"/>
</dbReference>
<evidence type="ECO:0000256" key="1">
    <source>
        <dbReference type="ARBA" id="ARBA00006056"/>
    </source>
</evidence>
<dbReference type="PANTHER" id="PTHR11091">
    <property type="entry name" value="OXIDOREDUCTASE-RELATED"/>
    <property type="match status" value="1"/>
</dbReference>
<accession>A0A0P6XCR9</accession>
<comment type="similarity">
    <text evidence="1">Belongs to the LDH2/MDH2 oxidoreductase family.</text>
</comment>
<keyword evidence="2" id="KW-0560">Oxidoreductase</keyword>
<dbReference type="Gene3D" id="3.30.1370.60">
    <property type="entry name" value="Hypothetical oxidoreductase yiak, domain 2"/>
    <property type="match status" value="1"/>
</dbReference>
<dbReference type="Proteomes" id="UP000050430">
    <property type="component" value="Unassembled WGS sequence"/>
</dbReference>
<dbReference type="AlphaFoldDB" id="A0A0P6XCR9"/>
<evidence type="ECO:0000256" key="2">
    <source>
        <dbReference type="ARBA" id="ARBA00023002"/>
    </source>
</evidence>
<dbReference type="PATRIC" id="fig|229920.5.peg.1224"/>
<dbReference type="Gene3D" id="1.10.1530.10">
    <property type="match status" value="1"/>
</dbReference>
<dbReference type="PANTHER" id="PTHR11091:SF0">
    <property type="entry name" value="MALATE DEHYDROGENASE"/>
    <property type="match status" value="1"/>
</dbReference>
<dbReference type="SUPFAM" id="SSF89733">
    <property type="entry name" value="L-sulfolactate dehydrogenase-like"/>
    <property type="match status" value="1"/>
</dbReference>
<name>A0A0P6XCR9_9CHLR</name>
<gene>
    <name evidence="3" type="ORF">ADM99_06255</name>
</gene>
<organism evidence="3 4">
    <name type="scientific">Leptolinea tardivitalis</name>
    <dbReference type="NCBI Taxonomy" id="229920"/>
    <lineage>
        <taxon>Bacteria</taxon>
        <taxon>Bacillati</taxon>
        <taxon>Chloroflexota</taxon>
        <taxon>Anaerolineae</taxon>
        <taxon>Anaerolineales</taxon>
        <taxon>Anaerolineaceae</taxon>
        <taxon>Leptolinea</taxon>
    </lineage>
</organism>
<dbReference type="InterPro" id="IPR043143">
    <property type="entry name" value="Mal/L-sulf/L-lact_DH-like_NADP"/>
</dbReference>
<dbReference type="Pfam" id="PF02615">
    <property type="entry name" value="Ldh_2"/>
    <property type="match status" value="1"/>
</dbReference>
<dbReference type="EMBL" id="LGCK01000007">
    <property type="protein sequence ID" value="KPL72686.1"/>
    <property type="molecule type" value="Genomic_DNA"/>
</dbReference>
<comment type="caution">
    <text evidence="3">The sequence shown here is derived from an EMBL/GenBank/DDBJ whole genome shotgun (WGS) entry which is preliminary data.</text>
</comment>
<dbReference type="GO" id="GO:0016491">
    <property type="term" value="F:oxidoreductase activity"/>
    <property type="evidence" value="ECO:0007669"/>
    <property type="project" value="UniProtKB-KW"/>
</dbReference>
<proteinExistence type="inferred from homology"/>
<keyword evidence="4" id="KW-1185">Reference proteome</keyword>
<dbReference type="InterPro" id="IPR043144">
    <property type="entry name" value="Mal/L-sulf/L-lact_DH-like_ah"/>
</dbReference>
<dbReference type="InterPro" id="IPR036111">
    <property type="entry name" value="Mal/L-sulfo/L-lacto_DH-like_sf"/>
</dbReference>
<dbReference type="OrthoDB" id="9769447at2"/>
<protein>
    <submittedName>
        <fullName evidence="3">Lactate dehydrogenase</fullName>
    </submittedName>
</protein>